<dbReference type="Pfam" id="PF00022">
    <property type="entry name" value="Actin"/>
    <property type="match status" value="2"/>
</dbReference>
<evidence type="ECO:0000256" key="1">
    <source>
        <dbReference type="RuleBase" id="RU000487"/>
    </source>
</evidence>
<dbReference type="AlphaFoldDB" id="A0A2G8JR52"/>
<keyword evidence="3" id="KW-1185">Reference proteome</keyword>
<dbReference type="CDD" id="cd10169">
    <property type="entry name" value="ASKHA_NBD_actin-like"/>
    <property type="match status" value="1"/>
</dbReference>
<dbReference type="PANTHER" id="PTHR11937">
    <property type="entry name" value="ACTIN"/>
    <property type="match status" value="1"/>
</dbReference>
<dbReference type="SUPFAM" id="SSF53067">
    <property type="entry name" value="Actin-like ATPase domain"/>
    <property type="match status" value="2"/>
</dbReference>
<dbReference type="STRING" id="307972.A0A2G8JR52"/>
<reference evidence="2 3" key="1">
    <citation type="journal article" date="2017" name="PLoS Biol.">
        <title>The sea cucumber genome provides insights into morphological evolution and visceral regeneration.</title>
        <authorList>
            <person name="Zhang X."/>
            <person name="Sun L."/>
            <person name="Yuan J."/>
            <person name="Sun Y."/>
            <person name="Gao Y."/>
            <person name="Zhang L."/>
            <person name="Li S."/>
            <person name="Dai H."/>
            <person name="Hamel J.F."/>
            <person name="Liu C."/>
            <person name="Yu Y."/>
            <person name="Liu S."/>
            <person name="Lin W."/>
            <person name="Guo K."/>
            <person name="Jin S."/>
            <person name="Xu P."/>
            <person name="Storey K.B."/>
            <person name="Huan P."/>
            <person name="Zhang T."/>
            <person name="Zhou Y."/>
            <person name="Zhang J."/>
            <person name="Lin C."/>
            <person name="Li X."/>
            <person name="Xing L."/>
            <person name="Huo D."/>
            <person name="Sun M."/>
            <person name="Wang L."/>
            <person name="Mercier A."/>
            <person name="Li F."/>
            <person name="Yang H."/>
            <person name="Xiang J."/>
        </authorList>
    </citation>
    <scope>NUCLEOTIDE SEQUENCE [LARGE SCALE GENOMIC DNA]</scope>
    <source>
        <strain evidence="2">Shaxun</strain>
        <tissue evidence="2">Muscle</tissue>
    </source>
</reference>
<name>A0A2G8JR52_STIJA</name>
<accession>A0A2G8JR52</accession>
<dbReference type="InterPro" id="IPR043129">
    <property type="entry name" value="ATPase_NBD"/>
</dbReference>
<dbReference type="InterPro" id="IPR004000">
    <property type="entry name" value="Actin"/>
</dbReference>
<proteinExistence type="inferred from homology"/>
<dbReference type="Gene3D" id="3.30.420.40">
    <property type="match status" value="3"/>
</dbReference>
<sequence length="256" mass="28615">MLIESPLTEHKCRVKKLEIFLEELGVSSFALSNEALMSLYAAGRHTGVVVYSGFSESYCCTIHEGFMTPHSVVTMHHNSGYSVANQITTLLMNNTKGRKSHVNSKGKPTLAAAMKYMETSGKVNGQSHQSPAVGTDVGELLFGLNGNAGIHSIVEKAIYQTDEMEDYNHFYYENLVLAGGNTRYTGLKERLKFELEQTKVDKNASVSVVSSPYPEYAAWIGGSILASLPTFKQRWITREDYMEWGDNIFRLKCLRY</sequence>
<protein>
    <submittedName>
        <fullName evidence="2">Putative actin-3</fullName>
    </submittedName>
</protein>
<evidence type="ECO:0000313" key="2">
    <source>
        <dbReference type="EMBL" id="PIK38190.1"/>
    </source>
</evidence>
<dbReference type="Proteomes" id="UP000230750">
    <property type="component" value="Unassembled WGS sequence"/>
</dbReference>
<comment type="similarity">
    <text evidence="1">Belongs to the actin family.</text>
</comment>
<gene>
    <name evidence="2" type="ORF">BSL78_24968</name>
</gene>
<dbReference type="SMART" id="SM00268">
    <property type="entry name" value="ACTIN"/>
    <property type="match status" value="1"/>
</dbReference>
<evidence type="ECO:0000313" key="3">
    <source>
        <dbReference type="Proteomes" id="UP000230750"/>
    </source>
</evidence>
<dbReference type="FunFam" id="3.30.420.40:FF:000058">
    <property type="entry name" value="Putative actin-related protein 5"/>
    <property type="match status" value="1"/>
</dbReference>
<dbReference type="OrthoDB" id="10022312at2759"/>
<organism evidence="2 3">
    <name type="scientific">Stichopus japonicus</name>
    <name type="common">Sea cucumber</name>
    <dbReference type="NCBI Taxonomy" id="307972"/>
    <lineage>
        <taxon>Eukaryota</taxon>
        <taxon>Metazoa</taxon>
        <taxon>Echinodermata</taxon>
        <taxon>Eleutherozoa</taxon>
        <taxon>Echinozoa</taxon>
        <taxon>Holothuroidea</taxon>
        <taxon>Aspidochirotacea</taxon>
        <taxon>Aspidochirotida</taxon>
        <taxon>Stichopodidae</taxon>
        <taxon>Apostichopus</taxon>
    </lineage>
</organism>
<dbReference type="EMBL" id="MRZV01001391">
    <property type="protein sequence ID" value="PIK38190.1"/>
    <property type="molecule type" value="Genomic_DNA"/>
</dbReference>
<comment type="caution">
    <text evidence="2">The sequence shown here is derived from an EMBL/GenBank/DDBJ whole genome shotgun (WGS) entry which is preliminary data.</text>
</comment>